<evidence type="ECO:0000256" key="1">
    <source>
        <dbReference type="SAM" id="MobiDB-lite"/>
    </source>
</evidence>
<protein>
    <submittedName>
        <fullName evidence="2">Uncharacterized protein</fullName>
    </submittedName>
</protein>
<name>A0A8X7QCN1_BRACI</name>
<comment type="caution">
    <text evidence="2">The sequence shown here is derived from an EMBL/GenBank/DDBJ whole genome shotgun (WGS) entry which is preliminary data.</text>
</comment>
<evidence type="ECO:0000313" key="2">
    <source>
        <dbReference type="EMBL" id="KAG2267919.1"/>
    </source>
</evidence>
<accession>A0A8X7QCN1</accession>
<dbReference type="Proteomes" id="UP000886595">
    <property type="component" value="Unassembled WGS sequence"/>
</dbReference>
<reference evidence="2 3" key="1">
    <citation type="submission" date="2020-02" db="EMBL/GenBank/DDBJ databases">
        <authorList>
            <person name="Ma Q."/>
            <person name="Huang Y."/>
            <person name="Song X."/>
            <person name="Pei D."/>
        </authorList>
    </citation>
    <scope>NUCLEOTIDE SEQUENCE [LARGE SCALE GENOMIC DNA]</scope>
    <source>
        <strain evidence="2">Sxm20200214</strain>
        <tissue evidence="2">Leaf</tissue>
    </source>
</reference>
<organism evidence="2 3">
    <name type="scientific">Brassica carinata</name>
    <name type="common">Ethiopian mustard</name>
    <name type="synonym">Abyssinian cabbage</name>
    <dbReference type="NCBI Taxonomy" id="52824"/>
    <lineage>
        <taxon>Eukaryota</taxon>
        <taxon>Viridiplantae</taxon>
        <taxon>Streptophyta</taxon>
        <taxon>Embryophyta</taxon>
        <taxon>Tracheophyta</taxon>
        <taxon>Spermatophyta</taxon>
        <taxon>Magnoliopsida</taxon>
        <taxon>eudicotyledons</taxon>
        <taxon>Gunneridae</taxon>
        <taxon>Pentapetalae</taxon>
        <taxon>rosids</taxon>
        <taxon>malvids</taxon>
        <taxon>Brassicales</taxon>
        <taxon>Brassicaceae</taxon>
        <taxon>Brassiceae</taxon>
        <taxon>Brassica</taxon>
    </lineage>
</organism>
<gene>
    <name evidence="2" type="ORF">Bca52824_062474</name>
</gene>
<evidence type="ECO:0000313" key="3">
    <source>
        <dbReference type="Proteomes" id="UP000886595"/>
    </source>
</evidence>
<dbReference type="EMBL" id="JAAMPC010000013">
    <property type="protein sequence ID" value="KAG2267919.1"/>
    <property type="molecule type" value="Genomic_DNA"/>
</dbReference>
<proteinExistence type="predicted"/>
<feature type="compositionally biased region" description="Acidic residues" evidence="1">
    <location>
        <begin position="275"/>
        <end position="284"/>
    </location>
</feature>
<feature type="region of interest" description="Disordered" evidence="1">
    <location>
        <begin position="249"/>
        <end position="284"/>
    </location>
</feature>
<sequence>MLVNLPWIKVKPERGYGGVGLTADRGEDLRAVGKEVGKSKSTLTVSRFKKGGKKICLVKRWARASLQMIPVKTPCAKPSSAAEEKPVASPAKEVSVETKVVVVKTEHEASASSAAKEVPVARPPITVEEEKYVVEKTQLEAIVNICVYWCKALVLHVRLVIISAFFVNLQHLIIGGSSWSLEYADDTIYDIITDRLFQRWDNCLVADGLGAGRSPVIGNQLDTLLVRMKHPSPESLLHRRESARLDALENGRSTSTIHPAEPVSDTASARSSDFADNDELDEQR</sequence>
<dbReference type="AlphaFoldDB" id="A0A8X7QCN1"/>
<keyword evidence="3" id="KW-1185">Reference proteome</keyword>